<feature type="region of interest" description="Disordered" evidence="4">
    <location>
        <begin position="233"/>
        <end position="261"/>
    </location>
</feature>
<dbReference type="Pfam" id="PF04586">
    <property type="entry name" value="Peptidase_S78"/>
    <property type="match status" value="1"/>
</dbReference>
<dbReference type="EMBL" id="JACHDS010000001">
    <property type="protein sequence ID" value="MBB6172184.1"/>
    <property type="molecule type" value="Genomic_DNA"/>
</dbReference>
<dbReference type="RefSeq" id="WP_184075519.1">
    <property type="nucleotide sequence ID" value="NZ_JACHDS010000001.1"/>
</dbReference>
<comment type="caution">
    <text evidence="6">The sequence shown here is derived from an EMBL/GenBank/DDBJ whole genome shotgun (WGS) entry which is preliminary data.</text>
</comment>
<feature type="compositionally biased region" description="Basic and acidic residues" evidence="4">
    <location>
        <begin position="239"/>
        <end position="248"/>
    </location>
</feature>
<name>A0A7W9YHH4_9ACTN</name>
<evidence type="ECO:0000256" key="2">
    <source>
        <dbReference type="ARBA" id="ARBA00022670"/>
    </source>
</evidence>
<sequence length="276" mass="29087">MMRTKSAPVTIKAAGTHEGTEDGVFEAIVAAYNVDSVGDKISPGAFEKTLAEWTLKGDPIPVIWSHNWADPDSHIGVVEDAKETPEGLWVKARLDLDEPKAAKIYKLLKGRRVTQFSFGYEVPEGGGEYVEGKDGAPGHYALNELKLFEVGPCLVGANQSTRLESVKTPAGVSEERVREIVTEAITAKLAHTTPEPVAGPGAGTAGAEETHRLLTGLAEQVKTLTETIAHLPAAVSPRPADDDPRGKSAEPGGATAAGAVRAALDELTRDLPDLAA</sequence>
<evidence type="ECO:0000256" key="4">
    <source>
        <dbReference type="SAM" id="MobiDB-lite"/>
    </source>
</evidence>
<dbReference type="Proteomes" id="UP000546642">
    <property type="component" value="Unassembled WGS sequence"/>
</dbReference>
<evidence type="ECO:0000256" key="1">
    <source>
        <dbReference type="ARBA" id="ARBA00022612"/>
    </source>
</evidence>
<dbReference type="GO" id="GO:0006508">
    <property type="term" value="P:proteolysis"/>
    <property type="evidence" value="ECO:0007669"/>
    <property type="project" value="UniProtKB-KW"/>
</dbReference>
<evidence type="ECO:0000313" key="7">
    <source>
        <dbReference type="Proteomes" id="UP000546642"/>
    </source>
</evidence>
<keyword evidence="7" id="KW-1185">Reference proteome</keyword>
<feature type="compositionally biased region" description="Low complexity" evidence="4">
    <location>
        <begin position="252"/>
        <end position="261"/>
    </location>
</feature>
<keyword evidence="3" id="KW-0378">Hydrolase</keyword>
<keyword evidence="2" id="KW-0645">Protease</keyword>
<dbReference type="GO" id="GO:0008233">
    <property type="term" value="F:peptidase activity"/>
    <property type="evidence" value="ECO:0007669"/>
    <property type="project" value="UniProtKB-KW"/>
</dbReference>
<gene>
    <name evidence="6" type="ORF">HNR23_002244</name>
</gene>
<evidence type="ECO:0000256" key="3">
    <source>
        <dbReference type="ARBA" id="ARBA00022801"/>
    </source>
</evidence>
<evidence type="ECO:0000313" key="6">
    <source>
        <dbReference type="EMBL" id="MBB6172184.1"/>
    </source>
</evidence>
<feature type="domain" description="Prohead serine protease" evidence="5">
    <location>
        <begin position="24"/>
        <end position="166"/>
    </location>
</feature>
<dbReference type="AlphaFoldDB" id="A0A7W9YHH4"/>
<reference evidence="6 7" key="1">
    <citation type="submission" date="2020-08" db="EMBL/GenBank/DDBJ databases">
        <title>Sequencing the genomes of 1000 actinobacteria strains.</title>
        <authorList>
            <person name="Klenk H.-P."/>
        </authorList>
    </citation>
    <scope>NUCLEOTIDE SEQUENCE [LARGE SCALE GENOMIC DNA]</scope>
    <source>
        <strain evidence="6 7">DSM 46659</strain>
    </source>
</reference>
<dbReference type="NCBIfam" id="TIGR01543">
    <property type="entry name" value="proheadase_HK97"/>
    <property type="match status" value="1"/>
</dbReference>
<organism evidence="6 7">
    <name type="scientific">Nocardiopsis mwathae</name>
    <dbReference type="NCBI Taxonomy" id="1472723"/>
    <lineage>
        <taxon>Bacteria</taxon>
        <taxon>Bacillati</taxon>
        <taxon>Actinomycetota</taxon>
        <taxon>Actinomycetes</taxon>
        <taxon>Streptosporangiales</taxon>
        <taxon>Nocardiopsidaceae</taxon>
        <taxon>Nocardiopsis</taxon>
    </lineage>
</organism>
<proteinExistence type="predicted"/>
<dbReference type="InterPro" id="IPR006433">
    <property type="entry name" value="Prohead_protease"/>
</dbReference>
<protein>
    <recommendedName>
        <fullName evidence="5">Prohead serine protease domain-containing protein</fullName>
    </recommendedName>
</protein>
<keyword evidence="1" id="KW-1188">Viral release from host cell</keyword>
<accession>A0A7W9YHH4</accession>
<evidence type="ECO:0000259" key="5">
    <source>
        <dbReference type="Pfam" id="PF04586"/>
    </source>
</evidence>
<dbReference type="InterPro" id="IPR054613">
    <property type="entry name" value="Peptidase_S78_dom"/>
</dbReference>